<evidence type="ECO:0000313" key="1">
    <source>
        <dbReference type="EMBL" id="PWJ80636.1"/>
    </source>
</evidence>
<dbReference type="EMBL" id="QGGG01000012">
    <property type="protein sequence ID" value="PWJ80636.1"/>
    <property type="molecule type" value="Genomic_DNA"/>
</dbReference>
<dbReference type="PIRSF" id="PIRSF029202">
    <property type="entry name" value="UCP029202"/>
    <property type="match status" value="1"/>
</dbReference>
<dbReference type="RefSeq" id="WP_109613900.1">
    <property type="nucleotide sequence ID" value="NZ_QGGG01000012.1"/>
</dbReference>
<proteinExistence type="predicted"/>
<gene>
    <name evidence="1" type="ORF">C7441_112178</name>
</gene>
<dbReference type="Pfam" id="PF09950">
    <property type="entry name" value="Major_capside"/>
    <property type="match status" value="1"/>
</dbReference>
<protein>
    <recommendedName>
        <fullName evidence="3">DUF2184 domain-containing protein</fullName>
    </recommendedName>
</protein>
<accession>A0A316BZX4</accession>
<dbReference type="Proteomes" id="UP000245396">
    <property type="component" value="Unassembled WGS sequence"/>
</dbReference>
<dbReference type="AlphaFoldDB" id="A0A316BZX4"/>
<dbReference type="InterPro" id="IPR020049">
    <property type="entry name" value="Major_capsid-like"/>
</dbReference>
<evidence type="ECO:0000313" key="2">
    <source>
        <dbReference type="Proteomes" id="UP000245396"/>
    </source>
</evidence>
<organism evidence="1 2">
    <name type="scientific">Pseudaminobacter salicylatoxidans</name>
    <dbReference type="NCBI Taxonomy" id="93369"/>
    <lineage>
        <taxon>Bacteria</taxon>
        <taxon>Pseudomonadati</taxon>
        <taxon>Pseudomonadota</taxon>
        <taxon>Alphaproteobacteria</taxon>
        <taxon>Hyphomicrobiales</taxon>
        <taxon>Phyllobacteriaceae</taxon>
        <taxon>Pseudaminobacter</taxon>
    </lineage>
</organism>
<dbReference type="OrthoDB" id="8437797at2"/>
<evidence type="ECO:0008006" key="3">
    <source>
        <dbReference type="Google" id="ProtNLM"/>
    </source>
</evidence>
<name>A0A316BZX4_PSESE</name>
<reference evidence="1 2" key="1">
    <citation type="submission" date="2018-05" db="EMBL/GenBank/DDBJ databases">
        <title>Genomic Encyclopedia of Type Strains, Phase IV (KMG-IV): sequencing the most valuable type-strain genomes for metagenomic binning, comparative biology and taxonomic classification.</title>
        <authorList>
            <person name="Goeker M."/>
        </authorList>
    </citation>
    <scope>NUCLEOTIDE SEQUENCE [LARGE SCALE GENOMIC DNA]</scope>
    <source>
        <strain evidence="1 2">DSM 6986</strain>
    </source>
</reference>
<sequence length="323" mass="35630">MNQIIRQPFADAQAAFPFVITQGRNVETRIYQKRYPTFNYGAHVPVVTEGNEWAVGTMFFTVDIAGEAKFISGAGNDLPFSSATRDQAAHDFAMIGAGWEWNLEEVNQSALYGIPLSDTKAMASSQSVERLLNDIAMKGSTEKNWTGFVNSSAVSRTDVAANGTGSSTLWSAKTNDQILEDINDLIGSVRDNTLEVEWIDSLRLPPEAFRLLNNRRLGAGDGVLNLLDYLRKNNVYTAETGQQLDIQPLRELATASQDGGGRMVVYRRDPEVLRFHLPMPRRVLQPRQKSIMAFEQGVIARTGGTEWRLPAAAAYGDEITAPA</sequence>
<comment type="caution">
    <text evidence="1">The sequence shown here is derived from an EMBL/GenBank/DDBJ whole genome shotgun (WGS) entry which is preliminary data.</text>
</comment>
<keyword evidence="2" id="KW-1185">Reference proteome</keyword>